<organism evidence="2 3">
    <name type="scientific">Spirobacillus cienkowskii</name>
    <dbReference type="NCBI Taxonomy" id="495820"/>
    <lineage>
        <taxon>Bacteria</taxon>
        <taxon>Pseudomonadati</taxon>
        <taxon>Bdellovibrionota</taxon>
        <taxon>Oligoflexia</taxon>
        <taxon>Silvanigrellales</taxon>
        <taxon>Spirobacillus</taxon>
    </lineage>
</organism>
<evidence type="ECO:0000313" key="2">
    <source>
        <dbReference type="EMBL" id="RDB35483.1"/>
    </source>
</evidence>
<dbReference type="Pfam" id="PF01458">
    <property type="entry name" value="SUFBD_core"/>
    <property type="match status" value="1"/>
</dbReference>
<dbReference type="SUPFAM" id="SSF101960">
    <property type="entry name" value="Stabilizer of iron transporter SufD"/>
    <property type="match status" value="1"/>
</dbReference>
<feature type="domain" description="SUF system FeS cluster assembly SufBD core" evidence="1">
    <location>
        <begin position="206"/>
        <end position="397"/>
    </location>
</feature>
<keyword evidence="3" id="KW-1185">Reference proteome</keyword>
<dbReference type="InterPro" id="IPR037284">
    <property type="entry name" value="SUF_FeS_clus_asmbl_SufBD_sf"/>
</dbReference>
<dbReference type="Proteomes" id="UP000253934">
    <property type="component" value="Unassembled WGS sequence"/>
</dbReference>
<reference evidence="2" key="1">
    <citation type="submission" date="2018-04" db="EMBL/GenBank/DDBJ databases">
        <title>Draft genome sequence of the Candidatus Spirobacillus cienkowskii, a pathogen of freshwater Daphnia species, reconstructed from hemolymph metagenomic reads.</title>
        <authorList>
            <person name="Bresciani L."/>
            <person name="Lemos L.N."/>
            <person name="Wale N."/>
            <person name="Lin J.Y."/>
            <person name="Fernandes G.R."/>
            <person name="Duffy M.A."/>
            <person name="Rodrigues J.M."/>
        </authorList>
    </citation>
    <scope>NUCLEOTIDE SEQUENCE [LARGE SCALE GENOMIC DNA]</scope>
    <source>
        <strain evidence="2">Binning01</strain>
    </source>
</reference>
<evidence type="ECO:0000313" key="3">
    <source>
        <dbReference type="Proteomes" id="UP000253934"/>
    </source>
</evidence>
<sequence length="427" mass="47903">MSFDPLNAPKLAMCPQYPEESWRKTNPESFFLPESEVLNFQGGSILDTCDKKFFPWKVSYRAFDEQFSQLQKLDVLLGNNGKQSLFKELHRIIFVEINHGSVEAYTAKQLKSFVEISSSPYDVESVAPRSDIGFALGSRLKLSSPHEIKIRVESVNQEIPLLIIANNLSPSFNQSYTALKCVIAEASTVDFALFDGAAGFAYLRHTLELESNATLKQLWYHNSDLNVKNATVLLERIVKLSDHAKFYDCQLFIPQGQCRVTSNILVEGAHVEVKSAATVIALNGKFDYEPIQHHKMPHTSSQLNLKMILAGRSRSVFQGLVVIDKSAPKTTALQLNKNLLLSKNARVDASPRLEILPNDVVCKHGSATGEIDKKQLYYLATRGFSQREAQQMIVKSFALEALLHLEEEHVFSSLAECMVDIHLSKLN</sequence>
<proteinExistence type="predicted"/>
<comment type="caution">
    <text evidence="2">The sequence shown here is derived from an EMBL/GenBank/DDBJ whole genome shotgun (WGS) entry which is preliminary data.</text>
</comment>
<protein>
    <submittedName>
        <fullName evidence="2">SufD family Fe-S cluster assembly protein</fullName>
    </submittedName>
</protein>
<dbReference type="PANTHER" id="PTHR43575:SF1">
    <property type="entry name" value="PROTEIN ABCI7, CHLOROPLASTIC"/>
    <property type="match status" value="1"/>
</dbReference>
<accession>A0A369KUQ4</accession>
<name>A0A369KUQ4_9BACT</name>
<dbReference type="PANTHER" id="PTHR43575">
    <property type="entry name" value="PROTEIN ABCI7, CHLOROPLASTIC"/>
    <property type="match status" value="1"/>
</dbReference>
<gene>
    <name evidence="2" type="ORF">DCC88_09935</name>
</gene>
<evidence type="ECO:0000259" key="1">
    <source>
        <dbReference type="Pfam" id="PF01458"/>
    </source>
</evidence>
<dbReference type="InterPro" id="IPR055346">
    <property type="entry name" value="Fe-S_cluster_assembly_SufBD"/>
</dbReference>
<dbReference type="AlphaFoldDB" id="A0A369KUQ4"/>
<dbReference type="InterPro" id="IPR000825">
    <property type="entry name" value="SUF_FeS_clus_asmbl_SufBD_core"/>
</dbReference>
<dbReference type="GO" id="GO:0016226">
    <property type="term" value="P:iron-sulfur cluster assembly"/>
    <property type="evidence" value="ECO:0007669"/>
    <property type="project" value="InterPro"/>
</dbReference>
<dbReference type="EMBL" id="QOVW01000084">
    <property type="protein sequence ID" value="RDB35483.1"/>
    <property type="molecule type" value="Genomic_DNA"/>
</dbReference>